<dbReference type="RefSeq" id="WP_344694268.1">
    <property type="nucleotide sequence ID" value="NZ_BAABBF010000008.1"/>
</dbReference>
<gene>
    <name evidence="2" type="ORF">GCM10022268_30730</name>
</gene>
<dbReference type="Proteomes" id="UP001500523">
    <property type="component" value="Unassembled WGS sequence"/>
</dbReference>
<feature type="transmembrane region" description="Helical" evidence="1">
    <location>
        <begin position="273"/>
        <end position="301"/>
    </location>
</feature>
<comment type="caution">
    <text evidence="2">The sequence shown here is derived from an EMBL/GenBank/DDBJ whole genome shotgun (WGS) entry which is preliminary data.</text>
</comment>
<feature type="transmembrane region" description="Helical" evidence="1">
    <location>
        <begin position="243"/>
        <end position="261"/>
    </location>
</feature>
<evidence type="ECO:0000313" key="2">
    <source>
        <dbReference type="EMBL" id="GAA3720303.1"/>
    </source>
</evidence>
<dbReference type="EMBL" id="BAABBF010000008">
    <property type="protein sequence ID" value="GAA3720303.1"/>
    <property type="molecule type" value="Genomic_DNA"/>
</dbReference>
<proteinExistence type="predicted"/>
<organism evidence="2 3">
    <name type="scientific">Sphingomonas cynarae</name>
    <dbReference type="NCBI Taxonomy" id="930197"/>
    <lineage>
        <taxon>Bacteria</taxon>
        <taxon>Pseudomonadati</taxon>
        <taxon>Pseudomonadota</taxon>
        <taxon>Alphaproteobacteria</taxon>
        <taxon>Sphingomonadales</taxon>
        <taxon>Sphingomonadaceae</taxon>
        <taxon>Sphingomonas</taxon>
    </lineage>
</organism>
<feature type="transmembrane region" description="Helical" evidence="1">
    <location>
        <begin position="85"/>
        <end position="103"/>
    </location>
</feature>
<feature type="transmembrane region" description="Helical" evidence="1">
    <location>
        <begin position="108"/>
        <end position="127"/>
    </location>
</feature>
<feature type="transmembrane region" description="Helical" evidence="1">
    <location>
        <begin position="213"/>
        <end position="236"/>
    </location>
</feature>
<feature type="transmembrane region" description="Helical" evidence="1">
    <location>
        <begin position="40"/>
        <end position="65"/>
    </location>
</feature>
<name>A0ABP7EN07_9SPHN</name>
<feature type="transmembrane region" description="Helical" evidence="1">
    <location>
        <begin position="174"/>
        <end position="193"/>
    </location>
</feature>
<evidence type="ECO:0000256" key="1">
    <source>
        <dbReference type="SAM" id="Phobius"/>
    </source>
</evidence>
<reference evidence="3" key="1">
    <citation type="journal article" date="2019" name="Int. J. Syst. Evol. Microbiol.">
        <title>The Global Catalogue of Microorganisms (GCM) 10K type strain sequencing project: providing services to taxonomists for standard genome sequencing and annotation.</title>
        <authorList>
            <consortium name="The Broad Institute Genomics Platform"/>
            <consortium name="The Broad Institute Genome Sequencing Center for Infectious Disease"/>
            <person name="Wu L."/>
            <person name="Ma J."/>
        </authorList>
    </citation>
    <scope>NUCLEOTIDE SEQUENCE [LARGE SCALE GENOMIC DNA]</scope>
    <source>
        <strain evidence="3">JCM 17498</strain>
    </source>
</reference>
<keyword evidence="1" id="KW-0812">Transmembrane</keyword>
<accession>A0ABP7EN07</accession>
<sequence length="315" mass="33683">MNTIRATFAGWHDRIIAALILLAILVVVHAWFADRLWMSAAWAALSGSMAIGMGAGRLVATRLAFHASDGLLAADALHPKSRWRYMTAWHSIGMALLAVVALIARPSLLLVSMPAYLAGVLVARMTGNFGMPRRIAGLTRPAWVLQAWSHPPISGVVAATVLLVLLLPARTLGMNALFAIAGIGTVLLMLILISVDDAVVRFMTVAGHGPRRIIVHHAKGVASFLAIAVPGCWACLGPIASGIVAATGGSMLLLLTLRILAYRLHAKRFADFLVSILAALLLLVAYSMPVALPVIMIAVLWQLQRRGRTKTWLLA</sequence>
<feature type="transmembrane region" description="Helical" evidence="1">
    <location>
        <begin position="15"/>
        <end position="33"/>
    </location>
</feature>
<keyword evidence="1" id="KW-1133">Transmembrane helix</keyword>
<keyword evidence="1" id="KW-0472">Membrane</keyword>
<feature type="transmembrane region" description="Helical" evidence="1">
    <location>
        <begin position="147"/>
        <end position="167"/>
    </location>
</feature>
<protein>
    <submittedName>
        <fullName evidence="2">Uncharacterized protein</fullName>
    </submittedName>
</protein>
<evidence type="ECO:0000313" key="3">
    <source>
        <dbReference type="Proteomes" id="UP001500523"/>
    </source>
</evidence>
<keyword evidence="3" id="KW-1185">Reference proteome</keyword>